<organism evidence="1 2">
    <name type="scientific">Trichonephila inaurata madagascariensis</name>
    <dbReference type="NCBI Taxonomy" id="2747483"/>
    <lineage>
        <taxon>Eukaryota</taxon>
        <taxon>Metazoa</taxon>
        <taxon>Ecdysozoa</taxon>
        <taxon>Arthropoda</taxon>
        <taxon>Chelicerata</taxon>
        <taxon>Arachnida</taxon>
        <taxon>Araneae</taxon>
        <taxon>Araneomorphae</taxon>
        <taxon>Entelegynae</taxon>
        <taxon>Araneoidea</taxon>
        <taxon>Nephilidae</taxon>
        <taxon>Trichonephila</taxon>
        <taxon>Trichonephila inaurata</taxon>
    </lineage>
</organism>
<protein>
    <submittedName>
        <fullName evidence="1">Uncharacterized protein</fullName>
    </submittedName>
</protein>
<accession>A0A8X6YL17</accession>
<evidence type="ECO:0000313" key="2">
    <source>
        <dbReference type="Proteomes" id="UP000886998"/>
    </source>
</evidence>
<evidence type="ECO:0000313" key="1">
    <source>
        <dbReference type="EMBL" id="GFY72733.1"/>
    </source>
</evidence>
<keyword evidence="2" id="KW-1185">Reference proteome</keyword>
<sequence length="92" mass="10692">MKIEPFYLLPSFIKREWNSDFVVSISQLLKQRGNNTGRILHQQQKKQRINKSDQESNETLRDITMVALTNDSNSSKGKIYLSRQRSVIKVAP</sequence>
<name>A0A8X6YL17_9ARAC</name>
<proteinExistence type="predicted"/>
<dbReference type="EMBL" id="BMAV01019626">
    <property type="protein sequence ID" value="GFY72733.1"/>
    <property type="molecule type" value="Genomic_DNA"/>
</dbReference>
<comment type="caution">
    <text evidence="1">The sequence shown here is derived from an EMBL/GenBank/DDBJ whole genome shotgun (WGS) entry which is preliminary data.</text>
</comment>
<dbReference type="AlphaFoldDB" id="A0A8X6YL17"/>
<reference evidence="1" key="1">
    <citation type="submission" date="2020-08" db="EMBL/GenBank/DDBJ databases">
        <title>Multicomponent nature underlies the extraordinary mechanical properties of spider dragline silk.</title>
        <authorList>
            <person name="Kono N."/>
            <person name="Nakamura H."/>
            <person name="Mori M."/>
            <person name="Yoshida Y."/>
            <person name="Ohtoshi R."/>
            <person name="Malay A.D."/>
            <person name="Moran D.A.P."/>
            <person name="Tomita M."/>
            <person name="Numata K."/>
            <person name="Arakawa K."/>
        </authorList>
    </citation>
    <scope>NUCLEOTIDE SEQUENCE</scope>
</reference>
<gene>
    <name evidence="1" type="ORF">TNIN_174291</name>
</gene>
<dbReference type="Proteomes" id="UP000886998">
    <property type="component" value="Unassembled WGS sequence"/>
</dbReference>